<dbReference type="PROSITE" id="PS51649">
    <property type="entry name" value="NPH3"/>
    <property type="match status" value="1"/>
</dbReference>
<organism evidence="6 7">
    <name type="scientific">Momordica charantia</name>
    <name type="common">Bitter gourd</name>
    <name type="synonym">Balsam pear</name>
    <dbReference type="NCBI Taxonomy" id="3673"/>
    <lineage>
        <taxon>Eukaryota</taxon>
        <taxon>Viridiplantae</taxon>
        <taxon>Streptophyta</taxon>
        <taxon>Embryophyta</taxon>
        <taxon>Tracheophyta</taxon>
        <taxon>Spermatophyta</taxon>
        <taxon>Magnoliopsida</taxon>
        <taxon>eudicotyledons</taxon>
        <taxon>Gunneridae</taxon>
        <taxon>Pentapetalae</taxon>
        <taxon>rosids</taxon>
        <taxon>fabids</taxon>
        <taxon>Cucurbitales</taxon>
        <taxon>Cucurbitaceae</taxon>
        <taxon>Momordiceae</taxon>
        <taxon>Momordica</taxon>
    </lineage>
</organism>
<comment type="similarity">
    <text evidence="3">Belongs to the NPH3 family.</text>
</comment>
<dbReference type="GeneID" id="111010716"/>
<evidence type="ECO:0000256" key="4">
    <source>
        <dbReference type="SAM" id="MobiDB-lite"/>
    </source>
</evidence>
<evidence type="ECO:0000313" key="6">
    <source>
        <dbReference type="Proteomes" id="UP000504603"/>
    </source>
</evidence>
<dbReference type="InterPro" id="IPR043454">
    <property type="entry name" value="NPH3/RPT2-like"/>
</dbReference>
<dbReference type="SUPFAM" id="SSF54695">
    <property type="entry name" value="POZ domain"/>
    <property type="match status" value="1"/>
</dbReference>
<evidence type="ECO:0000313" key="7">
    <source>
        <dbReference type="RefSeq" id="XP_022139919.1"/>
    </source>
</evidence>
<dbReference type="Proteomes" id="UP000504603">
    <property type="component" value="Unplaced"/>
</dbReference>
<dbReference type="Pfam" id="PF03000">
    <property type="entry name" value="NPH3"/>
    <property type="match status" value="1"/>
</dbReference>
<dbReference type="RefSeq" id="XP_022139919.1">
    <property type="nucleotide sequence ID" value="XM_022284227.1"/>
</dbReference>
<dbReference type="InterPro" id="IPR011333">
    <property type="entry name" value="SKP1/BTB/POZ_sf"/>
</dbReference>
<name>A0A6J1CEA9_MOMCH</name>
<feature type="region of interest" description="Disordered" evidence="4">
    <location>
        <begin position="463"/>
        <end position="493"/>
    </location>
</feature>
<reference evidence="7" key="1">
    <citation type="submission" date="2025-08" db="UniProtKB">
        <authorList>
            <consortium name="RefSeq"/>
        </authorList>
    </citation>
    <scope>IDENTIFICATION</scope>
    <source>
        <strain evidence="7">OHB3-1</strain>
    </source>
</reference>
<dbReference type="KEGG" id="mcha:111010716"/>
<dbReference type="InterPro" id="IPR027356">
    <property type="entry name" value="NPH3_dom"/>
</dbReference>
<proteinExistence type="inferred from homology"/>
<evidence type="ECO:0000256" key="1">
    <source>
        <dbReference type="ARBA" id="ARBA00004906"/>
    </source>
</evidence>
<accession>A0A6J1CEA9</accession>
<evidence type="ECO:0000256" key="3">
    <source>
        <dbReference type="PROSITE-ProRule" id="PRU00982"/>
    </source>
</evidence>
<feature type="domain" description="NPH3" evidence="5">
    <location>
        <begin position="186"/>
        <end position="440"/>
    </location>
</feature>
<evidence type="ECO:0000256" key="2">
    <source>
        <dbReference type="ARBA" id="ARBA00022786"/>
    </source>
</evidence>
<sequence>MGVCCDLEVDVIGEATFMVDKRVILSCSGRLRKLIRATAGVTRGLKVVLHGFPGGSEGFEQIARFCYNGGRVEITPSNVVLLHSAAIFLELEGPGDSAQTQLIAETKKSIQGLNFWSWSELLLALKQCQICLPIRKDSFLVKKLLDSIIGRLGFTSYESTCTSSSTSSSFHYSYDTRSHDSFSRTTWWFQDLVFFNIDMIQKLTKMMVSRNLDHKIICRFLFYYRRSRSCHSEPAEQKRITERVIDLLCFHDHRSLFSGEGLFGIYHAALSLKVRRKSKLKLEILMGSQLDQLTVSHLLVPAPCGKDYVYDVNLVLRLLKFFFQAESKICLSQLCKFEKVARLMDSYLMEVAPDSHLKPSKFCALAMALPHSRRESHDKLYLAIDMYFQVHEELCEVEKIRICSALNYSKLSAEALKHLAQNPKFHCRRAAKSLFSKQYSSTSIDLFCHSMINKVLRDSPSACSANGNAGKRRSESHQSKGHNSGREGSKCVF</sequence>
<keyword evidence="6" id="KW-1185">Reference proteome</keyword>
<dbReference type="OrthoDB" id="624345at2759"/>
<keyword evidence="2" id="KW-0833">Ubl conjugation pathway</keyword>
<feature type="compositionally biased region" description="Basic and acidic residues" evidence="4">
    <location>
        <begin position="472"/>
        <end position="493"/>
    </location>
</feature>
<dbReference type="AlphaFoldDB" id="A0A6J1CEA9"/>
<dbReference type="Gene3D" id="3.30.710.10">
    <property type="entry name" value="Potassium Channel Kv1.1, Chain A"/>
    <property type="match status" value="1"/>
</dbReference>
<protein>
    <submittedName>
        <fullName evidence="7">BTB/POZ domain-containing protein At3g22104-like</fullName>
    </submittedName>
</protein>
<dbReference type="GO" id="GO:0016567">
    <property type="term" value="P:protein ubiquitination"/>
    <property type="evidence" value="ECO:0007669"/>
    <property type="project" value="UniProtKB-UniPathway"/>
</dbReference>
<gene>
    <name evidence="7" type="primary">LOC111010716</name>
</gene>
<dbReference type="UniPathway" id="UPA00143"/>
<dbReference type="PANTHER" id="PTHR32370">
    <property type="entry name" value="OS12G0117600 PROTEIN"/>
    <property type="match status" value="1"/>
</dbReference>
<comment type="pathway">
    <text evidence="1">Protein modification; protein ubiquitination.</text>
</comment>
<evidence type="ECO:0000259" key="5">
    <source>
        <dbReference type="PROSITE" id="PS51649"/>
    </source>
</evidence>